<keyword evidence="3" id="KW-1185">Reference proteome</keyword>
<dbReference type="PANTHER" id="PTHR34251:SF1">
    <property type="entry name" value="LEUCINE, GLUTAMATE AND LYSINE RICH 1"/>
    <property type="match status" value="1"/>
</dbReference>
<evidence type="ECO:0000313" key="4">
    <source>
        <dbReference type="RefSeq" id="XP_019637549.1"/>
    </source>
</evidence>
<dbReference type="PANTHER" id="PTHR34251">
    <property type="entry name" value="LEUCINE-, GLUTAMATE- AND LYSINE-RICH PROTEIN 1"/>
    <property type="match status" value="1"/>
</dbReference>
<feature type="coiled-coil region" evidence="1">
    <location>
        <begin position="126"/>
        <end position="167"/>
    </location>
</feature>
<protein>
    <submittedName>
        <fullName evidence="4">Leucine-, glutamate- and lysine-rich protein 1-like</fullName>
    </submittedName>
</protein>
<organism evidence="3 4">
    <name type="scientific">Branchiostoma belcheri</name>
    <name type="common">Amphioxus</name>
    <dbReference type="NCBI Taxonomy" id="7741"/>
    <lineage>
        <taxon>Eukaryota</taxon>
        <taxon>Metazoa</taxon>
        <taxon>Chordata</taxon>
        <taxon>Cephalochordata</taxon>
        <taxon>Leptocardii</taxon>
        <taxon>Amphioxiformes</taxon>
        <taxon>Branchiostomatidae</taxon>
        <taxon>Branchiostoma</taxon>
    </lineage>
</organism>
<dbReference type="KEGG" id="bbel:109479924"/>
<evidence type="ECO:0000256" key="2">
    <source>
        <dbReference type="SAM" id="MobiDB-lite"/>
    </source>
</evidence>
<dbReference type="Gene3D" id="1.10.287.1490">
    <property type="match status" value="1"/>
</dbReference>
<reference evidence="4" key="1">
    <citation type="submission" date="2025-08" db="UniProtKB">
        <authorList>
            <consortium name="RefSeq"/>
        </authorList>
    </citation>
    <scope>IDENTIFICATION</scope>
    <source>
        <tissue evidence="4">Gonad</tissue>
    </source>
</reference>
<accession>A0A6P4ZTX6</accession>
<feature type="compositionally biased region" description="Basic residues" evidence="2">
    <location>
        <begin position="701"/>
        <end position="712"/>
    </location>
</feature>
<feature type="coiled-coil region" evidence="1">
    <location>
        <begin position="218"/>
        <end position="406"/>
    </location>
</feature>
<evidence type="ECO:0000313" key="3">
    <source>
        <dbReference type="Proteomes" id="UP000515135"/>
    </source>
</evidence>
<dbReference type="RefSeq" id="XP_019637549.1">
    <property type="nucleotide sequence ID" value="XM_019781990.1"/>
</dbReference>
<dbReference type="Proteomes" id="UP000515135">
    <property type="component" value="Unplaced"/>
</dbReference>
<dbReference type="GeneID" id="109479924"/>
<keyword evidence="1" id="KW-0175">Coiled coil</keyword>
<name>A0A6P4ZTX6_BRABE</name>
<feature type="coiled-coil region" evidence="1">
    <location>
        <begin position="440"/>
        <end position="600"/>
    </location>
</feature>
<feature type="compositionally biased region" description="Low complexity" evidence="2">
    <location>
        <begin position="672"/>
        <end position="686"/>
    </location>
</feature>
<proteinExistence type="predicted"/>
<feature type="compositionally biased region" description="Low complexity" evidence="2">
    <location>
        <begin position="649"/>
        <end position="664"/>
    </location>
</feature>
<gene>
    <name evidence="4" type="primary">LOC109479924</name>
</gene>
<dbReference type="AlphaFoldDB" id="A0A6P4ZTX6"/>
<dbReference type="InterPro" id="IPR038799">
    <property type="entry name" value="LEKR1"/>
</dbReference>
<sequence length="712" mass="82280">MADPKGAYIIQSDNLGAPDNNSFRGKRGNRHVAMSPILERHVPEHPLPDELQLMERDDTICKFCGVSYLIHHEIKRLEDQVKYLEEELEQHTDCEERDERHRNEYSKLQEIAEDMQHRLGAKEASIASLTQDLQQKDAELDRLREQCRQNEEKAAEQVSLVEKLRNENGELHTRLPTLLSSVRNQRACLQNIQTFVHQRDKVVQDSTTQITKLLTNMGVVEMQEMEKLKKQIEELTQQKSSESAELSRLTQELQKAQGEVGRLQGAEQLNEDLKQKFGELQREHEAMKTQQDNIEEKTRTITSELAQYKELVRSKTQEVENLNTQLKKRDQIADENVARLQRELKQCEVYISQLTQDCQGLRNQLQDQNNMEEEFKRKASMSLGEAQEIKSALMKAQEELKMLKDERELMVVSHQNRIDQLRDSFRKKLQEAEQWPGKMEDILRQERENCTRQLEDLEFRLKESYRMDVEIERQKHQEMIDRYIKEKDDLHDKLKTQASRLTSEQRASITNLERQLNEVRGQADRQEAALKQEVSSLKRLTSDLQTRLSKAEGENDEQLAGMKELMRQKEEELAALREENKELEEKNTQTTEEIAFLQETVRRECEERFELTEALSEAREQLLTFQRPPAGFSSNAVPRPPSGQKSRSENSLRSSTNSFSSTGSAGSGKGGVRSSSSNVSVSFEGAKPTGDRGKGSSMNASRKRIAAAMGRR</sequence>
<feature type="region of interest" description="Disordered" evidence="2">
    <location>
        <begin position="620"/>
        <end position="712"/>
    </location>
</feature>
<dbReference type="OrthoDB" id="10256467at2759"/>
<evidence type="ECO:0000256" key="1">
    <source>
        <dbReference type="SAM" id="Coils"/>
    </source>
</evidence>